<evidence type="ECO:0000256" key="4">
    <source>
        <dbReference type="ARBA" id="ARBA00023136"/>
    </source>
</evidence>
<evidence type="ECO:0000256" key="3">
    <source>
        <dbReference type="ARBA" id="ARBA00022989"/>
    </source>
</evidence>
<dbReference type="Pfam" id="PF05128">
    <property type="entry name" value="DUF697"/>
    <property type="match status" value="1"/>
</dbReference>
<evidence type="ECO:0000256" key="2">
    <source>
        <dbReference type="ARBA" id="ARBA00022692"/>
    </source>
</evidence>
<name>A0ABU5ICR9_9BURK</name>
<dbReference type="Proteomes" id="UP001293718">
    <property type="component" value="Unassembled WGS sequence"/>
</dbReference>
<dbReference type="EMBL" id="JAXOJX010000012">
    <property type="protein sequence ID" value="MDZ5456889.1"/>
    <property type="molecule type" value="Genomic_DNA"/>
</dbReference>
<feature type="transmembrane region" description="Helical" evidence="5">
    <location>
        <begin position="45"/>
        <end position="67"/>
    </location>
</feature>
<dbReference type="InterPro" id="IPR021147">
    <property type="entry name" value="DUF697"/>
</dbReference>
<comment type="subcellular location">
    <subcellularLocation>
        <location evidence="1">Membrane</location>
        <topology evidence="1">Multi-pass membrane protein</topology>
    </subcellularLocation>
</comment>
<accession>A0ABU5ICR9</accession>
<protein>
    <submittedName>
        <fullName evidence="6">DUF697 domain-containing protein</fullName>
    </submittedName>
</protein>
<evidence type="ECO:0000256" key="1">
    <source>
        <dbReference type="ARBA" id="ARBA00004141"/>
    </source>
</evidence>
<keyword evidence="7" id="KW-1185">Reference proteome</keyword>
<organism evidence="6 7">
    <name type="scientific">Azohydromonas lata</name>
    <dbReference type="NCBI Taxonomy" id="45677"/>
    <lineage>
        <taxon>Bacteria</taxon>
        <taxon>Pseudomonadati</taxon>
        <taxon>Pseudomonadota</taxon>
        <taxon>Betaproteobacteria</taxon>
        <taxon>Burkholderiales</taxon>
        <taxon>Sphaerotilaceae</taxon>
        <taxon>Azohydromonas</taxon>
    </lineage>
</organism>
<reference evidence="6 7" key="1">
    <citation type="submission" date="2023-11" db="EMBL/GenBank/DDBJ databases">
        <title>Draft genome of Azohydromonas lata strain H1 (DSM1123), a polyhydroxyalkanoate producer.</title>
        <authorList>
            <person name="Traversa D."/>
            <person name="D'Addabbo P."/>
            <person name="Pazzani C."/>
            <person name="Manzari C."/>
            <person name="Chiara M."/>
            <person name="Scrascia M."/>
        </authorList>
    </citation>
    <scope>NUCLEOTIDE SEQUENCE [LARGE SCALE GENOMIC DNA]</scope>
    <source>
        <strain evidence="6 7">H1</strain>
    </source>
</reference>
<sequence length="193" mass="20197">MSTIDHPNTEATSAEARVTSDPVLVSDVVRSDRLLLADNTVKNHVIAATGVSLVPVPLLDLAAIMGIQVDLMHELCKLYDVPFKEKLVRSLLTSLAGAAGTVVAMATLTSLAKTVPMLGSVAGAAGLSATAAAVTYATGRVFIQHFEGGGSLSDFDPVQFKELFKAKIKEGAQVVKSFKPKSTTNTDQTAQTV</sequence>
<keyword evidence="3 5" id="KW-1133">Transmembrane helix</keyword>
<keyword evidence="4 5" id="KW-0472">Membrane</keyword>
<feature type="transmembrane region" description="Helical" evidence="5">
    <location>
        <begin position="117"/>
        <end position="137"/>
    </location>
</feature>
<feature type="transmembrane region" description="Helical" evidence="5">
    <location>
        <begin position="87"/>
        <end position="111"/>
    </location>
</feature>
<gene>
    <name evidence="6" type="ORF">SM757_09935</name>
</gene>
<dbReference type="RefSeq" id="WP_322465324.1">
    <property type="nucleotide sequence ID" value="NZ_JAXOJX010000012.1"/>
</dbReference>
<keyword evidence="2 5" id="KW-0812">Transmembrane</keyword>
<evidence type="ECO:0000313" key="6">
    <source>
        <dbReference type="EMBL" id="MDZ5456889.1"/>
    </source>
</evidence>
<evidence type="ECO:0000256" key="5">
    <source>
        <dbReference type="SAM" id="Phobius"/>
    </source>
</evidence>
<comment type="caution">
    <text evidence="6">The sequence shown here is derived from an EMBL/GenBank/DDBJ whole genome shotgun (WGS) entry which is preliminary data.</text>
</comment>
<proteinExistence type="predicted"/>
<evidence type="ECO:0000313" key="7">
    <source>
        <dbReference type="Proteomes" id="UP001293718"/>
    </source>
</evidence>